<dbReference type="EMBL" id="JARVLH010000003">
    <property type="protein sequence ID" value="MEX5285032.1"/>
    <property type="molecule type" value="Genomic_DNA"/>
</dbReference>
<dbReference type="InterPro" id="IPR047676">
    <property type="entry name" value="FxLYD_dom"/>
</dbReference>
<proteinExistence type="predicted"/>
<dbReference type="RefSeq" id="WP_368846762.1">
    <property type="nucleotide sequence ID" value="NZ_CP194411.1"/>
</dbReference>
<keyword evidence="2" id="KW-1185">Reference proteome</keyword>
<organism evidence="1 2">
    <name type="scientific">Selenomonas sputigena</name>
    <dbReference type="NCBI Taxonomy" id="69823"/>
    <lineage>
        <taxon>Bacteria</taxon>
        <taxon>Bacillati</taxon>
        <taxon>Bacillota</taxon>
        <taxon>Negativicutes</taxon>
        <taxon>Selenomonadales</taxon>
        <taxon>Selenomonadaceae</taxon>
        <taxon>Selenomonas</taxon>
    </lineage>
</organism>
<accession>A0ABV3X4B7</accession>
<evidence type="ECO:0000313" key="2">
    <source>
        <dbReference type="Proteomes" id="UP001559623"/>
    </source>
</evidence>
<comment type="caution">
    <text evidence="1">The sequence shown here is derived from an EMBL/GenBank/DDBJ whole genome shotgun (WGS) entry which is preliminary data.</text>
</comment>
<dbReference type="Proteomes" id="UP001559623">
    <property type="component" value="Unassembled WGS sequence"/>
</dbReference>
<evidence type="ECO:0000313" key="1">
    <source>
        <dbReference type="EMBL" id="MEX5285032.1"/>
    </source>
</evidence>
<sequence length="132" mass="14736">MGLFDVLKSVAESAQRYAESPAGQRMMERAAQAKAEKERRMQDRGLQCKINRLSGTDASAVCNGTIKNVGTHTYFNIEVEIVYKNRNGAVVDRKQEKIRDRIPPGESRTFDSFSSAFNVQSASASVKQYQVI</sequence>
<name>A0ABV3X4B7_9FIRM</name>
<dbReference type="NCBIfam" id="NF038353">
    <property type="entry name" value="FxLYD_dom"/>
    <property type="match status" value="1"/>
</dbReference>
<protein>
    <submittedName>
        <fullName evidence="1">FxLYD domain-containing protein</fullName>
    </submittedName>
</protein>
<reference evidence="1 2" key="1">
    <citation type="submission" date="2023-04" db="EMBL/GenBank/DDBJ databases">
        <title>Genome Sequence of Selenomonas sputigena ATCC 33150.</title>
        <authorList>
            <person name="Miller D.P."/>
            <person name="Anvari S."/>
            <person name="Polson S.W."/>
            <person name="Macdonald M."/>
            <person name="Mcdowell J.V."/>
        </authorList>
    </citation>
    <scope>NUCLEOTIDE SEQUENCE [LARGE SCALE GENOMIC DNA]</scope>
    <source>
        <strain evidence="1 2">ATCC 33150</strain>
    </source>
</reference>
<gene>
    <name evidence="1" type="ORF">QCO44_05160</name>
</gene>